<evidence type="ECO:0000256" key="2">
    <source>
        <dbReference type="ARBA" id="ARBA00022723"/>
    </source>
</evidence>
<comment type="caution">
    <text evidence="4">The sequence shown here is derived from an EMBL/GenBank/DDBJ whole genome shotgun (WGS) entry which is preliminary data.</text>
</comment>
<dbReference type="GO" id="GO:0006805">
    <property type="term" value="P:xenobiotic metabolic process"/>
    <property type="evidence" value="ECO:0007669"/>
    <property type="project" value="TreeGrafter"/>
</dbReference>
<evidence type="ECO:0000256" key="1">
    <source>
        <dbReference type="ARBA" id="ARBA00010617"/>
    </source>
</evidence>
<dbReference type="EMBL" id="VXIV02001405">
    <property type="protein sequence ID" value="KAF6033272.1"/>
    <property type="molecule type" value="Genomic_DNA"/>
</dbReference>
<evidence type="ECO:0000313" key="5">
    <source>
        <dbReference type="Proteomes" id="UP000593567"/>
    </source>
</evidence>
<dbReference type="Gene3D" id="1.10.630.10">
    <property type="entry name" value="Cytochrome P450"/>
    <property type="match status" value="1"/>
</dbReference>
<comment type="similarity">
    <text evidence="1">Belongs to the cytochrome P450 family.</text>
</comment>
<evidence type="ECO:0000256" key="3">
    <source>
        <dbReference type="ARBA" id="ARBA00023004"/>
    </source>
</evidence>
<gene>
    <name evidence="4" type="ORF">EB796_008420</name>
</gene>
<keyword evidence="5" id="KW-1185">Reference proteome</keyword>
<keyword evidence="2" id="KW-0479">Metal-binding</keyword>
<sequence>MVQTEASILCDYLIRECEKGDGLVSNIKLTIQYATANVIHHIIFGYRWDYDNPEWRRLVKRLYDFFAINLIAMPENFIPALKYVPPLNHLISRNQDKTLREVTTAIEEYVSSQIEEHRSSYCEGEIRDFVDLYIKYEQEHKEFYTKENIFQVILDLFRAGSDTTATSISWATLYLVKFPDIQEALREEIDKAIGSRPYVKEDKPKLIKTRAFVNEVHRHVSVAPLAPPHTVDKPTQVEGYTIPPNTLVQPNLYFIHHDDQYWTDPDKFNINRWIGEDGELLKHEGHFMPFSIGKGHAAGRHNNTISKRLKLPYSEYLISIITSLDWIITVICNP</sequence>
<dbReference type="OrthoDB" id="1055148at2759"/>
<accession>A0A7J7K3S6</accession>
<dbReference type="InterPro" id="IPR001128">
    <property type="entry name" value="Cyt_P450"/>
</dbReference>
<dbReference type="PANTHER" id="PTHR24300:SF403">
    <property type="entry name" value="CYTOCHROME P450 306A1"/>
    <property type="match status" value="1"/>
</dbReference>
<dbReference type="InterPro" id="IPR036396">
    <property type="entry name" value="Cyt_P450_sf"/>
</dbReference>
<dbReference type="GO" id="GO:0006082">
    <property type="term" value="P:organic acid metabolic process"/>
    <property type="evidence" value="ECO:0007669"/>
    <property type="project" value="TreeGrafter"/>
</dbReference>
<dbReference type="AlphaFoldDB" id="A0A7J7K3S6"/>
<protein>
    <recommendedName>
        <fullName evidence="6">CYP2J2</fullName>
    </recommendedName>
</protein>
<dbReference type="PRINTS" id="PR00385">
    <property type="entry name" value="P450"/>
</dbReference>
<dbReference type="GO" id="GO:0005737">
    <property type="term" value="C:cytoplasm"/>
    <property type="evidence" value="ECO:0007669"/>
    <property type="project" value="TreeGrafter"/>
</dbReference>
<dbReference type="InterPro" id="IPR002401">
    <property type="entry name" value="Cyt_P450_E_grp-I"/>
</dbReference>
<dbReference type="GO" id="GO:0020037">
    <property type="term" value="F:heme binding"/>
    <property type="evidence" value="ECO:0007669"/>
    <property type="project" value="InterPro"/>
</dbReference>
<dbReference type="GO" id="GO:0016712">
    <property type="term" value="F:oxidoreductase activity, acting on paired donors, with incorporation or reduction of molecular oxygen, reduced flavin or flavoprotein as one donor, and incorporation of one atom of oxygen"/>
    <property type="evidence" value="ECO:0007669"/>
    <property type="project" value="TreeGrafter"/>
</dbReference>
<dbReference type="InterPro" id="IPR050182">
    <property type="entry name" value="Cytochrome_P450_fam2"/>
</dbReference>
<dbReference type="Proteomes" id="UP000593567">
    <property type="component" value="Unassembled WGS sequence"/>
</dbReference>
<dbReference type="PRINTS" id="PR00463">
    <property type="entry name" value="EP450I"/>
</dbReference>
<dbReference type="Pfam" id="PF00067">
    <property type="entry name" value="p450"/>
    <property type="match status" value="1"/>
</dbReference>
<organism evidence="4 5">
    <name type="scientific">Bugula neritina</name>
    <name type="common">Brown bryozoan</name>
    <name type="synonym">Sertularia neritina</name>
    <dbReference type="NCBI Taxonomy" id="10212"/>
    <lineage>
        <taxon>Eukaryota</taxon>
        <taxon>Metazoa</taxon>
        <taxon>Spiralia</taxon>
        <taxon>Lophotrochozoa</taxon>
        <taxon>Bryozoa</taxon>
        <taxon>Gymnolaemata</taxon>
        <taxon>Cheilostomatida</taxon>
        <taxon>Flustrina</taxon>
        <taxon>Buguloidea</taxon>
        <taxon>Bugulidae</taxon>
        <taxon>Bugula</taxon>
    </lineage>
</organism>
<evidence type="ECO:0008006" key="6">
    <source>
        <dbReference type="Google" id="ProtNLM"/>
    </source>
</evidence>
<dbReference type="GO" id="GO:0008395">
    <property type="term" value="F:steroid hydroxylase activity"/>
    <property type="evidence" value="ECO:0007669"/>
    <property type="project" value="TreeGrafter"/>
</dbReference>
<dbReference type="PANTHER" id="PTHR24300">
    <property type="entry name" value="CYTOCHROME P450 508A4-RELATED"/>
    <property type="match status" value="1"/>
</dbReference>
<evidence type="ECO:0000313" key="4">
    <source>
        <dbReference type="EMBL" id="KAF6033272.1"/>
    </source>
</evidence>
<keyword evidence="3" id="KW-0408">Iron</keyword>
<name>A0A7J7K3S6_BUGNE</name>
<dbReference type="GO" id="GO:0005506">
    <property type="term" value="F:iron ion binding"/>
    <property type="evidence" value="ECO:0007669"/>
    <property type="project" value="InterPro"/>
</dbReference>
<dbReference type="SUPFAM" id="SSF48264">
    <property type="entry name" value="Cytochrome P450"/>
    <property type="match status" value="1"/>
</dbReference>
<proteinExistence type="inferred from homology"/>
<reference evidence="4" key="1">
    <citation type="submission" date="2020-06" db="EMBL/GenBank/DDBJ databases">
        <title>Draft genome of Bugula neritina, a colonial animal packing powerful symbionts and potential medicines.</title>
        <authorList>
            <person name="Rayko M."/>
        </authorList>
    </citation>
    <scope>NUCLEOTIDE SEQUENCE [LARGE SCALE GENOMIC DNA]</scope>
    <source>
        <strain evidence="4">Kwan_BN1</strain>
    </source>
</reference>